<dbReference type="STRING" id="5722.A2GDG2"/>
<evidence type="ECO:0000256" key="3">
    <source>
        <dbReference type="ARBA" id="ARBA00023235"/>
    </source>
</evidence>
<dbReference type="KEGG" id="tva:4742439"/>
<dbReference type="Gene3D" id="2.40.100.10">
    <property type="entry name" value="Cyclophilin-like"/>
    <property type="match status" value="1"/>
</dbReference>
<keyword evidence="3" id="KW-0413">Isomerase</keyword>
<proteinExistence type="predicted"/>
<evidence type="ECO:0000259" key="4">
    <source>
        <dbReference type="Pfam" id="PF00160"/>
    </source>
</evidence>
<keyword evidence="2" id="KW-0697">Rotamase</keyword>
<dbReference type="FunCoup" id="A2GDG2">
    <property type="interactions" value="559"/>
</dbReference>
<feature type="domain" description="PPIase cyclophilin-type" evidence="4">
    <location>
        <begin position="235"/>
        <end position="382"/>
    </location>
</feature>
<dbReference type="OMA" id="RISNTAD"/>
<dbReference type="VEuPathDB" id="TrichDB:TVAG_583670"/>
<dbReference type="SMR" id="A2GDG2"/>
<evidence type="ECO:0000313" key="5">
    <source>
        <dbReference type="EMBL" id="EAX84805.1"/>
    </source>
</evidence>
<dbReference type="InterPro" id="IPR044665">
    <property type="entry name" value="E_coli_cyclophilin_A-like"/>
</dbReference>
<organism evidence="5 6">
    <name type="scientific">Trichomonas vaginalis (strain ATCC PRA-98 / G3)</name>
    <dbReference type="NCBI Taxonomy" id="412133"/>
    <lineage>
        <taxon>Eukaryota</taxon>
        <taxon>Metamonada</taxon>
        <taxon>Parabasalia</taxon>
        <taxon>Trichomonadida</taxon>
        <taxon>Trichomonadidae</taxon>
        <taxon>Trichomonas</taxon>
    </lineage>
</organism>
<evidence type="ECO:0000313" key="6">
    <source>
        <dbReference type="Proteomes" id="UP000001542"/>
    </source>
</evidence>
<protein>
    <recommendedName>
        <fullName evidence="1">peptidylprolyl isomerase</fullName>
        <ecNumber evidence="1">5.2.1.8</ecNumber>
    </recommendedName>
</protein>
<dbReference type="AlphaFoldDB" id="A2GDG2"/>
<dbReference type="eggNOG" id="KOG0883">
    <property type="taxonomic scope" value="Eukaryota"/>
</dbReference>
<dbReference type="Proteomes" id="UP000001542">
    <property type="component" value="Unassembled WGS sequence"/>
</dbReference>
<dbReference type="VEuPathDB" id="TrichDB:TVAGG3_0820230"/>
<gene>
    <name evidence="5" type="ORF">TVAG_583670</name>
</gene>
<keyword evidence="6" id="KW-1185">Reference proteome</keyword>
<accession>A2GDG2</accession>
<reference evidence="5" key="2">
    <citation type="journal article" date="2007" name="Science">
        <title>Draft genome sequence of the sexually transmitted pathogen Trichomonas vaginalis.</title>
        <authorList>
            <person name="Carlton J.M."/>
            <person name="Hirt R.P."/>
            <person name="Silva J.C."/>
            <person name="Delcher A.L."/>
            <person name="Schatz M."/>
            <person name="Zhao Q."/>
            <person name="Wortman J.R."/>
            <person name="Bidwell S.L."/>
            <person name="Alsmark U.C.M."/>
            <person name="Besteiro S."/>
            <person name="Sicheritz-Ponten T."/>
            <person name="Noel C.J."/>
            <person name="Dacks J.B."/>
            <person name="Foster P.G."/>
            <person name="Simillion C."/>
            <person name="Van de Peer Y."/>
            <person name="Miranda-Saavedra D."/>
            <person name="Barton G.J."/>
            <person name="Westrop G.D."/>
            <person name="Mueller S."/>
            <person name="Dessi D."/>
            <person name="Fiori P.L."/>
            <person name="Ren Q."/>
            <person name="Paulsen I."/>
            <person name="Zhang H."/>
            <person name="Bastida-Corcuera F.D."/>
            <person name="Simoes-Barbosa A."/>
            <person name="Brown M.T."/>
            <person name="Hayes R.D."/>
            <person name="Mukherjee M."/>
            <person name="Okumura C.Y."/>
            <person name="Schneider R."/>
            <person name="Smith A.J."/>
            <person name="Vanacova S."/>
            <person name="Villalvazo M."/>
            <person name="Haas B.J."/>
            <person name="Pertea M."/>
            <person name="Feldblyum T.V."/>
            <person name="Utterback T.R."/>
            <person name="Shu C.L."/>
            <person name="Osoegawa K."/>
            <person name="de Jong P.J."/>
            <person name="Hrdy I."/>
            <person name="Horvathova L."/>
            <person name="Zubacova Z."/>
            <person name="Dolezal P."/>
            <person name="Malik S.B."/>
            <person name="Logsdon J.M. Jr."/>
            <person name="Henze K."/>
            <person name="Gupta A."/>
            <person name="Wang C.C."/>
            <person name="Dunne R.L."/>
            <person name="Upcroft J.A."/>
            <person name="Upcroft P."/>
            <person name="White O."/>
            <person name="Salzberg S.L."/>
            <person name="Tang P."/>
            <person name="Chiu C.-H."/>
            <person name="Lee Y.-S."/>
            <person name="Embley T.M."/>
            <person name="Coombs G.H."/>
            <person name="Mottram J.C."/>
            <person name="Tachezy J."/>
            <person name="Fraser-Liggett C.M."/>
            <person name="Johnson P.J."/>
        </authorList>
    </citation>
    <scope>NUCLEOTIDE SEQUENCE [LARGE SCALE GENOMIC DNA]</scope>
    <source>
        <strain evidence="5">G3</strain>
    </source>
</reference>
<evidence type="ECO:0000256" key="2">
    <source>
        <dbReference type="ARBA" id="ARBA00023110"/>
    </source>
</evidence>
<dbReference type="EC" id="5.2.1.8" evidence="1"/>
<dbReference type="Pfam" id="PF00160">
    <property type="entry name" value="Pro_isomerase"/>
    <property type="match status" value="1"/>
</dbReference>
<name>A2GDG2_TRIV3</name>
<reference evidence="5" key="1">
    <citation type="submission" date="2006-10" db="EMBL/GenBank/DDBJ databases">
        <authorList>
            <person name="Amadeo P."/>
            <person name="Zhao Q."/>
            <person name="Wortman J."/>
            <person name="Fraser-Liggett C."/>
            <person name="Carlton J."/>
        </authorList>
    </citation>
    <scope>NUCLEOTIDE SEQUENCE</scope>
    <source>
        <strain evidence="5">G3</strain>
    </source>
</reference>
<sequence>MGKRKRGVSGVRFTHNEMLGKTQQRSNAQEIIDDFQFNTCSLTYYPNEDSLFDEFGYAYSKEGAEKYFSENSVHPFKGIPYKMTDLIEAKFTEDENGDIIDPVTQEKLTTKNIIVMNKKNGNVYNYQSILQFNKLPNIWQDLITCDPFEESDLVVIHDPSRKLDLPPKPLVSFRKEVTETEAQRNARLLLGTFDIKHPTVKEEDKTWFLARPNSESFALASQLSTNPPKQKSLVCLHTSLGNVILELDSDKTPMGVLNFLGHALRGSYDKAEVKKVDQGKFLEIASSAISDESVWGTPFSFERNEPRRGMRYQIYIVKKNKNISRISNTADFGISKEPLSIDQYHIIGCVKSGEGYVASIIDGKTLPNGRPVRPCTIYNVEVQANPFPATKQ</sequence>
<dbReference type="OrthoDB" id="407558at2759"/>
<evidence type="ECO:0000256" key="1">
    <source>
        <dbReference type="ARBA" id="ARBA00013194"/>
    </source>
</evidence>
<dbReference type="GO" id="GO:0003755">
    <property type="term" value="F:peptidyl-prolyl cis-trans isomerase activity"/>
    <property type="evidence" value="ECO:0000318"/>
    <property type="project" value="GO_Central"/>
</dbReference>
<dbReference type="InterPro" id="IPR029000">
    <property type="entry name" value="Cyclophilin-like_dom_sf"/>
</dbReference>
<dbReference type="SUPFAM" id="SSF50891">
    <property type="entry name" value="Cyclophilin-like"/>
    <property type="match status" value="1"/>
</dbReference>
<dbReference type="InParanoid" id="A2GDG2"/>
<dbReference type="RefSeq" id="XP_001297735.1">
    <property type="nucleotide sequence ID" value="XM_001297734.1"/>
</dbReference>
<dbReference type="InterPro" id="IPR002130">
    <property type="entry name" value="Cyclophilin-type_PPIase_dom"/>
</dbReference>
<dbReference type="PANTHER" id="PTHR43246">
    <property type="entry name" value="PEPTIDYL-PROLYL CIS-TRANS ISOMERASE CYP38, CHLOROPLASTIC"/>
    <property type="match status" value="1"/>
</dbReference>
<dbReference type="EMBL" id="DS115192">
    <property type="protein sequence ID" value="EAX84805.1"/>
    <property type="molecule type" value="Genomic_DNA"/>
</dbReference>